<feature type="transmembrane region" description="Helical" evidence="6">
    <location>
        <begin position="343"/>
        <end position="363"/>
    </location>
</feature>
<dbReference type="InterPro" id="IPR050833">
    <property type="entry name" value="Poly_Biosynth_Transport"/>
</dbReference>
<comment type="subcellular location">
    <subcellularLocation>
        <location evidence="1">Cell membrane</location>
        <topology evidence="1">Multi-pass membrane protein</topology>
    </subcellularLocation>
</comment>
<feature type="transmembrane region" description="Helical" evidence="6">
    <location>
        <begin position="375"/>
        <end position="396"/>
    </location>
</feature>
<dbReference type="Pfam" id="PF13440">
    <property type="entry name" value="Polysacc_synt_3"/>
    <property type="match status" value="1"/>
</dbReference>
<feature type="transmembrane region" description="Helical" evidence="6">
    <location>
        <begin position="402"/>
        <end position="423"/>
    </location>
</feature>
<keyword evidence="4 6" id="KW-1133">Transmembrane helix</keyword>
<feature type="transmembrane region" description="Helical" evidence="6">
    <location>
        <begin position="168"/>
        <end position="185"/>
    </location>
</feature>
<protein>
    <submittedName>
        <fullName evidence="8">O-antigen/teichoic acid export membrane protein</fullName>
    </submittedName>
    <submittedName>
        <fullName evidence="7">Polysaccharide biosynthesis protein</fullName>
    </submittedName>
</protein>
<feature type="transmembrane region" description="Helical" evidence="6">
    <location>
        <begin position="242"/>
        <end position="261"/>
    </location>
</feature>
<feature type="transmembrane region" description="Helical" evidence="6">
    <location>
        <begin position="49"/>
        <end position="68"/>
    </location>
</feature>
<feature type="transmembrane region" description="Helical" evidence="6">
    <location>
        <begin position="191"/>
        <end position="208"/>
    </location>
</feature>
<keyword evidence="5 6" id="KW-0472">Membrane</keyword>
<feature type="transmembrane region" description="Helical" evidence="6">
    <location>
        <begin position="313"/>
        <end position="337"/>
    </location>
</feature>
<dbReference type="Proteomes" id="UP001144397">
    <property type="component" value="Unassembled WGS sequence"/>
</dbReference>
<sequence>MSIALPRSLSALISSYGPYVGALMARGLELVGKLGLYMVGARILGVHDSGYFFLCMTWVGVIATIARVGHERAVVRHVAAELAVGRGRAALKALLSGTLVVLVGGTIASLVTAALAQPLAIYAFRDPEAARPLLISAAVILPQALCYFLGNALLGFHRSAAGQMVQNSLWPIFTLAALVAGVHSLDGILYAFAAANLAAAGVGVALLFRERNRFVDLPSDGADHEPLPSLWRTALPLSVVEVMQILLPSLPILLLASFGLPSDVGAFSVANRISMLVWVVSTPIGAVAAPSFAAQHRQRQTDEMRRLNRRMRLAIAVFSLPIVAVMILLPGPLLHLIGPGFEIAAPALMVLGVGQLIYSLMPCQEVVLSMSGYGGVLRWLIIAQAVVTLILCFALIPPFGMMGAAISNAVNAAQLAIGSAIAVRMLMPKVF</sequence>
<evidence type="ECO:0000256" key="5">
    <source>
        <dbReference type="ARBA" id="ARBA00023136"/>
    </source>
</evidence>
<comment type="caution">
    <text evidence="7">The sequence shown here is derived from an EMBL/GenBank/DDBJ whole genome shotgun (WGS) entry which is preliminary data.</text>
</comment>
<keyword evidence="2" id="KW-1003">Cell membrane</keyword>
<evidence type="ECO:0000313" key="7">
    <source>
        <dbReference type="EMBL" id="GLI24630.1"/>
    </source>
</evidence>
<dbReference type="AlphaFoldDB" id="A0A9W6FLR9"/>
<dbReference type="EMBL" id="BSDO01000008">
    <property type="protein sequence ID" value="GLI24630.1"/>
    <property type="molecule type" value="Genomic_DNA"/>
</dbReference>
<feature type="transmembrane region" description="Helical" evidence="6">
    <location>
        <begin position="273"/>
        <end position="293"/>
    </location>
</feature>
<feature type="transmembrane region" description="Helical" evidence="6">
    <location>
        <begin position="133"/>
        <end position="156"/>
    </location>
</feature>
<evidence type="ECO:0000256" key="6">
    <source>
        <dbReference type="SAM" id="Phobius"/>
    </source>
</evidence>
<keyword evidence="10" id="KW-1185">Reference proteome</keyword>
<reference evidence="8 10" key="2">
    <citation type="submission" date="2023-07" db="EMBL/GenBank/DDBJ databases">
        <title>Genomic Encyclopedia of Type Strains, Phase IV (KMG-IV): sequencing the most valuable type-strain genomes for metagenomic binning, comparative biology and taxonomic classification.</title>
        <authorList>
            <person name="Goeker M."/>
        </authorList>
    </citation>
    <scope>NUCLEOTIDE SEQUENCE [LARGE SCALE GENOMIC DNA]</scope>
    <source>
        <strain evidence="8 10">DSM 338</strain>
    </source>
</reference>
<organism evidence="7 9">
    <name type="scientific">Xanthobacter flavus</name>
    <dbReference type="NCBI Taxonomy" id="281"/>
    <lineage>
        <taxon>Bacteria</taxon>
        <taxon>Pseudomonadati</taxon>
        <taxon>Pseudomonadota</taxon>
        <taxon>Alphaproteobacteria</taxon>
        <taxon>Hyphomicrobiales</taxon>
        <taxon>Xanthobacteraceae</taxon>
        <taxon>Xanthobacter</taxon>
    </lineage>
</organism>
<gene>
    <name evidence="8" type="ORF">GGQ86_004190</name>
    <name evidence="7" type="ORF">XFLAVUS301_43040</name>
</gene>
<dbReference type="PANTHER" id="PTHR30250">
    <property type="entry name" value="PST FAMILY PREDICTED COLANIC ACID TRANSPORTER"/>
    <property type="match status" value="1"/>
</dbReference>
<dbReference type="GeneID" id="95765077"/>
<reference evidence="7" key="1">
    <citation type="submission" date="2022-12" db="EMBL/GenBank/DDBJ databases">
        <title>Reference genome sequencing for broad-spectrum identification of bacterial and archaeal isolates by mass spectrometry.</title>
        <authorList>
            <person name="Sekiguchi Y."/>
            <person name="Tourlousse D.M."/>
        </authorList>
    </citation>
    <scope>NUCLEOTIDE SEQUENCE</scope>
    <source>
        <strain evidence="7">301</strain>
    </source>
</reference>
<evidence type="ECO:0000313" key="8">
    <source>
        <dbReference type="EMBL" id="MDR6335694.1"/>
    </source>
</evidence>
<dbReference type="PANTHER" id="PTHR30250:SF11">
    <property type="entry name" value="O-ANTIGEN TRANSPORTER-RELATED"/>
    <property type="match status" value="1"/>
</dbReference>
<evidence type="ECO:0000256" key="4">
    <source>
        <dbReference type="ARBA" id="ARBA00022989"/>
    </source>
</evidence>
<name>A0A9W6FLR9_XANFL</name>
<dbReference type="EMBL" id="JAVDPY010000008">
    <property type="protein sequence ID" value="MDR6335694.1"/>
    <property type="molecule type" value="Genomic_DNA"/>
</dbReference>
<accession>A0A9W6FLR9</accession>
<keyword evidence="3 6" id="KW-0812">Transmembrane</keyword>
<proteinExistence type="predicted"/>
<evidence type="ECO:0000313" key="9">
    <source>
        <dbReference type="Proteomes" id="UP001144397"/>
    </source>
</evidence>
<evidence type="ECO:0000313" key="10">
    <source>
        <dbReference type="Proteomes" id="UP001245370"/>
    </source>
</evidence>
<evidence type="ECO:0000256" key="3">
    <source>
        <dbReference type="ARBA" id="ARBA00022692"/>
    </source>
</evidence>
<dbReference type="GO" id="GO:0005886">
    <property type="term" value="C:plasma membrane"/>
    <property type="evidence" value="ECO:0007669"/>
    <property type="project" value="UniProtKB-SubCell"/>
</dbReference>
<feature type="transmembrane region" description="Helical" evidence="6">
    <location>
        <begin position="89"/>
        <end position="113"/>
    </location>
</feature>
<dbReference type="Proteomes" id="UP001245370">
    <property type="component" value="Unassembled WGS sequence"/>
</dbReference>
<evidence type="ECO:0000256" key="2">
    <source>
        <dbReference type="ARBA" id="ARBA00022475"/>
    </source>
</evidence>
<evidence type="ECO:0000256" key="1">
    <source>
        <dbReference type="ARBA" id="ARBA00004651"/>
    </source>
</evidence>
<dbReference type="RefSeq" id="WP_169123968.1">
    <property type="nucleotide sequence ID" value="NZ_BSDO01000008.1"/>
</dbReference>